<reference evidence="17 18" key="1">
    <citation type="submission" date="2016-10" db="EMBL/GenBank/DDBJ databases">
        <authorList>
            <person name="de Groot N.N."/>
        </authorList>
    </citation>
    <scope>NUCLEOTIDE SEQUENCE [LARGE SCALE GENOMIC DNA]</scope>
    <source>
        <strain evidence="17 18">CGMCC 1.12333</strain>
    </source>
</reference>
<evidence type="ECO:0000256" key="10">
    <source>
        <dbReference type="ARBA" id="ARBA00023114"/>
    </source>
</evidence>
<keyword evidence="3" id="KW-0813">Transport</keyword>
<dbReference type="GO" id="GO:0015159">
    <property type="term" value="F:polysaccharide transmembrane transporter activity"/>
    <property type="evidence" value="ECO:0007669"/>
    <property type="project" value="InterPro"/>
</dbReference>
<dbReference type="PANTHER" id="PTHR33619">
    <property type="entry name" value="POLYSACCHARIDE EXPORT PROTEIN GFCE-RELATED"/>
    <property type="match status" value="1"/>
</dbReference>
<evidence type="ECO:0000256" key="5">
    <source>
        <dbReference type="ARBA" id="ARBA00022597"/>
    </source>
</evidence>
<evidence type="ECO:0000256" key="7">
    <source>
        <dbReference type="ARBA" id="ARBA00022729"/>
    </source>
</evidence>
<keyword evidence="10" id="KW-0626">Porin</keyword>
<dbReference type="InterPro" id="IPR054765">
    <property type="entry name" value="SLBB_dom"/>
</dbReference>
<dbReference type="EMBL" id="FPBK01000010">
    <property type="protein sequence ID" value="SFU61811.1"/>
    <property type="molecule type" value="Genomic_DNA"/>
</dbReference>
<evidence type="ECO:0000256" key="12">
    <source>
        <dbReference type="ARBA" id="ARBA00023139"/>
    </source>
</evidence>
<evidence type="ECO:0000256" key="1">
    <source>
        <dbReference type="ARBA" id="ARBA00004571"/>
    </source>
</evidence>
<keyword evidence="8" id="KW-0625">Polysaccharide transport</keyword>
<dbReference type="Pfam" id="PF22461">
    <property type="entry name" value="SLBB_2"/>
    <property type="match status" value="1"/>
</dbReference>
<dbReference type="InterPro" id="IPR003715">
    <property type="entry name" value="Poly_export_N"/>
</dbReference>
<dbReference type="RefSeq" id="WP_093025547.1">
    <property type="nucleotide sequence ID" value="NZ_FPBK01000010.1"/>
</dbReference>
<keyword evidence="18" id="KW-1185">Reference proteome</keyword>
<evidence type="ECO:0000256" key="3">
    <source>
        <dbReference type="ARBA" id="ARBA00022448"/>
    </source>
</evidence>
<evidence type="ECO:0000256" key="8">
    <source>
        <dbReference type="ARBA" id="ARBA00023047"/>
    </source>
</evidence>
<evidence type="ECO:0000313" key="18">
    <source>
        <dbReference type="Proteomes" id="UP000199138"/>
    </source>
</evidence>
<dbReference type="Pfam" id="PF02563">
    <property type="entry name" value="Poly_export"/>
    <property type="match status" value="1"/>
</dbReference>
<evidence type="ECO:0000256" key="14">
    <source>
        <dbReference type="ARBA" id="ARBA00023288"/>
    </source>
</evidence>
<evidence type="ECO:0000256" key="4">
    <source>
        <dbReference type="ARBA" id="ARBA00022452"/>
    </source>
</evidence>
<keyword evidence="6" id="KW-0812">Transmembrane</keyword>
<keyword evidence="7" id="KW-0732">Signal</keyword>
<dbReference type="GO" id="GO:0009279">
    <property type="term" value="C:cell outer membrane"/>
    <property type="evidence" value="ECO:0007669"/>
    <property type="project" value="UniProtKB-SubCell"/>
</dbReference>
<dbReference type="OrthoDB" id="1445882at2"/>
<dbReference type="Gene3D" id="3.10.560.10">
    <property type="entry name" value="Outer membrane lipoprotein wza domain like"/>
    <property type="match status" value="1"/>
</dbReference>
<sequence length="266" mass="29869">MRFKLLFLLLVIGIGFQSCVSRKQLTYLQESETVNDSIPTIQPVVKPYRVQVNDILSITLKADDPELVAIFNQSDTQQNNTNAFGEQQLYFNGYIVDVHGNIRIPYLNDINVLGYTVEEIRKKVESLILDKYLTESTHLFVSVKLAGLYFTVTGEVGSPGSQVMYRDKVNVIEALANAGDVAITGDRENVVIVRQYPDGKKIHHIDITQRSAMESQFFYVRPNDMIIVNPLPQKSLGTGTNGLQTFTTIFSVFSVITSTILLIRTL</sequence>
<feature type="domain" description="Polysaccharide export protein N-terminal" evidence="15">
    <location>
        <begin position="43"/>
        <end position="143"/>
    </location>
</feature>
<dbReference type="STRING" id="1224947.SAMN05216480_11034"/>
<feature type="domain" description="SLBB" evidence="16">
    <location>
        <begin position="150"/>
        <end position="228"/>
    </location>
</feature>
<dbReference type="AlphaFoldDB" id="A0A1I7HME8"/>
<dbReference type="PROSITE" id="PS51257">
    <property type="entry name" value="PROKAR_LIPOPROTEIN"/>
    <property type="match status" value="1"/>
</dbReference>
<proteinExistence type="inferred from homology"/>
<evidence type="ECO:0000259" key="16">
    <source>
        <dbReference type="Pfam" id="PF22461"/>
    </source>
</evidence>
<comment type="subcellular location">
    <subcellularLocation>
        <location evidence="1">Cell outer membrane</location>
        <topology evidence="1">Multi-pass membrane protein</topology>
    </subcellularLocation>
</comment>
<dbReference type="PANTHER" id="PTHR33619:SF3">
    <property type="entry name" value="POLYSACCHARIDE EXPORT PROTEIN GFCE-RELATED"/>
    <property type="match status" value="1"/>
</dbReference>
<keyword evidence="11" id="KW-0472">Membrane</keyword>
<name>A0A1I7HME8_9FLAO</name>
<dbReference type="Proteomes" id="UP000199138">
    <property type="component" value="Unassembled WGS sequence"/>
</dbReference>
<gene>
    <name evidence="17" type="ORF">SAMN05216480_11034</name>
</gene>
<keyword evidence="13" id="KW-0998">Cell outer membrane</keyword>
<keyword evidence="9" id="KW-0406">Ion transport</keyword>
<dbReference type="GO" id="GO:0006811">
    <property type="term" value="P:monoatomic ion transport"/>
    <property type="evidence" value="ECO:0007669"/>
    <property type="project" value="UniProtKB-KW"/>
</dbReference>
<evidence type="ECO:0000256" key="6">
    <source>
        <dbReference type="ARBA" id="ARBA00022692"/>
    </source>
</evidence>
<evidence type="ECO:0000256" key="9">
    <source>
        <dbReference type="ARBA" id="ARBA00023065"/>
    </source>
</evidence>
<keyword evidence="4" id="KW-1134">Transmembrane beta strand</keyword>
<evidence type="ECO:0000256" key="11">
    <source>
        <dbReference type="ARBA" id="ARBA00023136"/>
    </source>
</evidence>
<dbReference type="InterPro" id="IPR049712">
    <property type="entry name" value="Poly_export"/>
</dbReference>
<dbReference type="GO" id="GO:0046930">
    <property type="term" value="C:pore complex"/>
    <property type="evidence" value="ECO:0007669"/>
    <property type="project" value="UniProtKB-KW"/>
</dbReference>
<accession>A0A1I7HME8</accession>
<organism evidence="17 18">
    <name type="scientific">Pustulibacterium marinum</name>
    <dbReference type="NCBI Taxonomy" id="1224947"/>
    <lineage>
        <taxon>Bacteria</taxon>
        <taxon>Pseudomonadati</taxon>
        <taxon>Bacteroidota</taxon>
        <taxon>Flavobacteriia</taxon>
        <taxon>Flavobacteriales</taxon>
        <taxon>Flavobacteriaceae</taxon>
        <taxon>Pustulibacterium</taxon>
    </lineage>
</organism>
<evidence type="ECO:0000313" key="17">
    <source>
        <dbReference type="EMBL" id="SFU61811.1"/>
    </source>
</evidence>
<keyword evidence="12" id="KW-0564">Palmitate</keyword>
<evidence type="ECO:0000256" key="2">
    <source>
        <dbReference type="ARBA" id="ARBA00009450"/>
    </source>
</evidence>
<protein>
    <submittedName>
        <fullName evidence="17">Polysaccharide export outer membrane protein</fullName>
    </submittedName>
</protein>
<dbReference type="GO" id="GO:0015288">
    <property type="term" value="F:porin activity"/>
    <property type="evidence" value="ECO:0007669"/>
    <property type="project" value="UniProtKB-KW"/>
</dbReference>
<comment type="similarity">
    <text evidence="2">Belongs to the BexD/CtrA/VexA family.</text>
</comment>
<dbReference type="Gene3D" id="3.30.1950.10">
    <property type="entry name" value="wza like domain"/>
    <property type="match status" value="1"/>
</dbReference>
<evidence type="ECO:0000256" key="13">
    <source>
        <dbReference type="ARBA" id="ARBA00023237"/>
    </source>
</evidence>
<keyword evidence="5" id="KW-0762">Sugar transport</keyword>
<evidence type="ECO:0000259" key="15">
    <source>
        <dbReference type="Pfam" id="PF02563"/>
    </source>
</evidence>
<keyword evidence="14" id="KW-0449">Lipoprotein</keyword>